<comment type="caution">
    <text evidence="1">The sequence shown here is derived from an EMBL/GenBank/DDBJ whole genome shotgun (WGS) entry which is preliminary data.</text>
</comment>
<evidence type="ECO:0000313" key="2">
    <source>
        <dbReference type="Proteomes" id="UP001281761"/>
    </source>
</evidence>
<sequence>MIMFPCFYARPDSLQKRLRMLYHATQAGDVCGGSQERFQSIQSFCRGSFDFSSSGGINPYKEGISVEIFKNILGTFRQLDYIKPLELYCEKTQPCDVPTTLPKLLIVIGKTSEGERVRICESTIPSFILECLATISSQNILTEIGDCLFLWTSTLRSSSAFLANHKTHFLAFIDHWKKSESSIPHLTILAQLCFSPHLEMSKLTLKALSQRCETNSGTRSLLRKLSMPSYSTDNSSELVPFARRLSSALSKHVTKMKSLFTESSPMDVTISALSATLPEESPLLAGNTVLEIAVMDKSGRQEK</sequence>
<accession>A0ABQ9Y6V9</accession>
<dbReference type="EMBL" id="JARBJD010000029">
    <property type="protein sequence ID" value="KAK2959476.1"/>
    <property type="molecule type" value="Genomic_DNA"/>
</dbReference>
<name>A0ABQ9Y6V9_9EUKA</name>
<keyword evidence="2" id="KW-1185">Reference proteome</keyword>
<dbReference type="Proteomes" id="UP001281761">
    <property type="component" value="Unassembled WGS sequence"/>
</dbReference>
<evidence type="ECO:0000313" key="1">
    <source>
        <dbReference type="EMBL" id="KAK2959476.1"/>
    </source>
</evidence>
<reference evidence="1 2" key="1">
    <citation type="journal article" date="2022" name="bioRxiv">
        <title>Genomics of Preaxostyla Flagellates Illuminates Evolutionary Transitions and the Path Towards Mitochondrial Loss.</title>
        <authorList>
            <person name="Novak L.V.F."/>
            <person name="Treitli S.C."/>
            <person name="Pyrih J."/>
            <person name="Halakuc P."/>
            <person name="Pipaliya S.V."/>
            <person name="Vacek V."/>
            <person name="Brzon O."/>
            <person name="Soukal P."/>
            <person name="Eme L."/>
            <person name="Dacks J.B."/>
            <person name="Karnkowska A."/>
            <person name="Elias M."/>
            <person name="Hampl V."/>
        </authorList>
    </citation>
    <scope>NUCLEOTIDE SEQUENCE [LARGE SCALE GENOMIC DNA]</scope>
    <source>
        <strain evidence="1">NAU3</strain>
        <tissue evidence="1">Gut</tissue>
    </source>
</reference>
<organism evidence="1 2">
    <name type="scientific">Blattamonas nauphoetae</name>
    <dbReference type="NCBI Taxonomy" id="2049346"/>
    <lineage>
        <taxon>Eukaryota</taxon>
        <taxon>Metamonada</taxon>
        <taxon>Preaxostyla</taxon>
        <taxon>Oxymonadida</taxon>
        <taxon>Blattamonas</taxon>
    </lineage>
</organism>
<gene>
    <name evidence="1" type="ORF">BLNAU_5525</name>
</gene>
<protein>
    <submittedName>
        <fullName evidence="1">Uncharacterized protein</fullName>
    </submittedName>
</protein>
<proteinExistence type="predicted"/>